<dbReference type="EMBL" id="CP010803">
    <property type="protein sequence ID" value="AJY48105.1"/>
    <property type="molecule type" value="Genomic_DNA"/>
</dbReference>
<dbReference type="SMART" id="SM00895">
    <property type="entry name" value="FCD"/>
    <property type="match status" value="1"/>
</dbReference>
<dbReference type="SUPFAM" id="SSF48008">
    <property type="entry name" value="GntR ligand-binding domain-like"/>
    <property type="match status" value="1"/>
</dbReference>
<dbReference type="InterPro" id="IPR000524">
    <property type="entry name" value="Tscrpt_reg_HTH_GntR"/>
</dbReference>
<protein>
    <submittedName>
        <fullName evidence="5">Transcriptional regulator</fullName>
    </submittedName>
</protein>
<keyword evidence="2" id="KW-0238">DNA-binding</keyword>
<dbReference type="Pfam" id="PF00392">
    <property type="entry name" value="GntR"/>
    <property type="match status" value="1"/>
</dbReference>
<gene>
    <name evidence="5" type="ORF">TM49_10165</name>
</gene>
<dbReference type="InterPro" id="IPR011711">
    <property type="entry name" value="GntR_C"/>
</dbReference>
<dbReference type="STRING" id="1486262.TM49_10165"/>
<keyword evidence="1" id="KW-0805">Transcription regulation</keyword>
<dbReference type="GO" id="GO:0003677">
    <property type="term" value="F:DNA binding"/>
    <property type="evidence" value="ECO:0007669"/>
    <property type="project" value="UniProtKB-KW"/>
</dbReference>
<evidence type="ECO:0000313" key="6">
    <source>
        <dbReference type="Proteomes" id="UP000032611"/>
    </source>
</evidence>
<evidence type="ECO:0000259" key="4">
    <source>
        <dbReference type="PROSITE" id="PS50949"/>
    </source>
</evidence>
<keyword evidence="6" id="KW-1185">Reference proteome</keyword>
<evidence type="ECO:0000313" key="5">
    <source>
        <dbReference type="EMBL" id="AJY48105.1"/>
    </source>
</evidence>
<dbReference type="InterPro" id="IPR008920">
    <property type="entry name" value="TF_FadR/GntR_C"/>
</dbReference>
<dbReference type="PANTHER" id="PTHR43537">
    <property type="entry name" value="TRANSCRIPTIONAL REGULATOR, GNTR FAMILY"/>
    <property type="match status" value="1"/>
</dbReference>
<evidence type="ECO:0000256" key="3">
    <source>
        <dbReference type="ARBA" id="ARBA00023163"/>
    </source>
</evidence>
<dbReference type="AlphaFoldDB" id="A0A0D5LVW6"/>
<dbReference type="SUPFAM" id="SSF46785">
    <property type="entry name" value="Winged helix' DNA-binding domain"/>
    <property type="match status" value="1"/>
</dbReference>
<sequence>MESRQAFGPPFSERKRKRPDIIADTLRERMIEANMHPGDRIPSEWLDPASLGASRGTVREALKILEFQGMIASKTGPGGGVFVRSVKPSEAIQMVTNLFLQEPPSIANIYALRKKLEPELAADAARDLPFDALQGLQETIRLYQKKPETTEEEYVQRLAELDFHAELARHATNPVLGFTCGLLLNLLRDLAECRAIYQTRNPGLRESGVFYQIELIKAIGARDRTRARDIMTEHMIEAEAYMLARARLNRGAD</sequence>
<reference evidence="5 6" key="1">
    <citation type="journal article" date="2015" name="Genome Announc.">
        <title>Complete genome sequence of Martelella endophytica YC6887, which has antifungal activity associated with a halophyte.</title>
        <authorList>
            <person name="Khan A."/>
            <person name="Khan H."/>
            <person name="Chung E.J."/>
            <person name="Hossain M.T."/>
            <person name="Chung Y.R."/>
        </authorList>
    </citation>
    <scope>NUCLEOTIDE SEQUENCE [LARGE SCALE GENOMIC DNA]</scope>
    <source>
        <strain evidence="5">YC6887</strain>
    </source>
</reference>
<dbReference type="InterPro" id="IPR036388">
    <property type="entry name" value="WH-like_DNA-bd_sf"/>
</dbReference>
<dbReference type="Gene3D" id="1.10.10.10">
    <property type="entry name" value="Winged helix-like DNA-binding domain superfamily/Winged helix DNA-binding domain"/>
    <property type="match status" value="1"/>
</dbReference>
<evidence type="ECO:0000256" key="1">
    <source>
        <dbReference type="ARBA" id="ARBA00023015"/>
    </source>
</evidence>
<accession>A0A0D5LVW6</accession>
<dbReference type="GO" id="GO:0003700">
    <property type="term" value="F:DNA-binding transcription factor activity"/>
    <property type="evidence" value="ECO:0007669"/>
    <property type="project" value="InterPro"/>
</dbReference>
<dbReference type="PATRIC" id="fig|1486262.3.peg.2101"/>
<dbReference type="Pfam" id="PF07729">
    <property type="entry name" value="FCD"/>
    <property type="match status" value="1"/>
</dbReference>
<feature type="domain" description="HTH gntR-type" evidence="4">
    <location>
        <begin position="16"/>
        <end position="86"/>
    </location>
</feature>
<evidence type="ECO:0000256" key="2">
    <source>
        <dbReference type="ARBA" id="ARBA00023125"/>
    </source>
</evidence>
<organism evidence="5 6">
    <name type="scientific">Martelella endophytica</name>
    <dbReference type="NCBI Taxonomy" id="1486262"/>
    <lineage>
        <taxon>Bacteria</taxon>
        <taxon>Pseudomonadati</taxon>
        <taxon>Pseudomonadota</taxon>
        <taxon>Alphaproteobacteria</taxon>
        <taxon>Hyphomicrobiales</taxon>
        <taxon>Aurantimonadaceae</taxon>
        <taxon>Martelella</taxon>
    </lineage>
</organism>
<name>A0A0D5LVW6_MAREN</name>
<dbReference type="SMART" id="SM00345">
    <property type="entry name" value="HTH_GNTR"/>
    <property type="match status" value="1"/>
</dbReference>
<keyword evidence="3" id="KW-0804">Transcription</keyword>
<dbReference type="KEGG" id="mey:TM49_10165"/>
<proteinExistence type="predicted"/>
<dbReference type="Proteomes" id="UP000032611">
    <property type="component" value="Chromosome"/>
</dbReference>
<dbReference type="PANTHER" id="PTHR43537:SF24">
    <property type="entry name" value="GLUCONATE OPERON TRANSCRIPTIONAL REPRESSOR"/>
    <property type="match status" value="1"/>
</dbReference>
<dbReference type="InterPro" id="IPR036390">
    <property type="entry name" value="WH_DNA-bd_sf"/>
</dbReference>
<dbReference type="HOGENOM" id="CLU_017584_9_0_5"/>
<dbReference type="Gene3D" id="1.20.120.530">
    <property type="entry name" value="GntR ligand-binding domain-like"/>
    <property type="match status" value="1"/>
</dbReference>
<dbReference type="PROSITE" id="PS50949">
    <property type="entry name" value="HTH_GNTR"/>
    <property type="match status" value="1"/>
</dbReference>